<evidence type="ECO:0000313" key="4">
    <source>
        <dbReference type="Proteomes" id="UP000469452"/>
    </source>
</evidence>
<comment type="caution">
    <text evidence="3">The sequence shown here is derived from an EMBL/GenBank/DDBJ whole genome shotgun (WGS) entry which is preliminary data.</text>
</comment>
<keyword evidence="1" id="KW-0863">Zinc-finger</keyword>
<reference evidence="3 4" key="1">
    <citation type="submission" date="2019-06" db="EMBL/GenBank/DDBJ databases">
        <title>Genomics analysis of Aphanomyces spp. identifies a new class of oomycete effector associated with host adaptation.</title>
        <authorList>
            <person name="Gaulin E."/>
        </authorList>
    </citation>
    <scope>NUCLEOTIDE SEQUENCE [LARGE SCALE GENOMIC DNA]</scope>
    <source>
        <strain evidence="3 4">E</strain>
    </source>
</reference>
<sequence>MFNVDTAEVKVAYLQRWLALLRDDFGLHPAFVHMDKDSAQIAAATAVWTGVKLSLCLWHMDRAIRARFMQGKVFPDIRRFAPTNTLLHVEGYTPAFPAVWVHGTHVLEESFCDKADDAMPPHDKARVFYIRAVEEIYNFCKECSASYLFVYLFNNWYSENEFKRWARSQCPTALATLRTSMMAEAHFNCLKYRFLKDFQRPRLDLLCFIIVTNIQEWYIDKFIRATDGRISYGHTSVLYAWLVEYSDKSIAHTHGLFVALPSWESRMNAQWKVFATKSDEGDLNDVYDTSVLRWTCTCPSYAYGEFLLCKHLVHRYILAHNTKVPPRYKVRQLTPPMWVFPATKDEMLRQECTKKSIDKEVNALSARPELNHDTVSILDESQLLASAHVAQTIQELSSWLIQHASDIQHAPRQLAKVQKLLHPIQAYRKSILAVNNMRKRQRTNQASSLTVMYEPPQQ</sequence>
<accession>A0A6A4YUB3</accession>
<dbReference type="Proteomes" id="UP000469452">
    <property type="component" value="Unassembled WGS sequence"/>
</dbReference>
<name>A0A6A4YUB3_APHAT</name>
<gene>
    <name evidence="3" type="ORF">AaE_016104</name>
</gene>
<organism evidence="3 4">
    <name type="scientific">Aphanomyces astaci</name>
    <name type="common">Crayfish plague agent</name>
    <dbReference type="NCBI Taxonomy" id="112090"/>
    <lineage>
        <taxon>Eukaryota</taxon>
        <taxon>Sar</taxon>
        <taxon>Stramenopiles</taxon>
        <taxon>Oomycota</taxon>
        <taxon>Saprolegniomycetes</taxon>
        <taxon>Saprolegniales</taxon>
        <taxon>Verrucalvaceae</taxon>
        <taxon>Aphanomyces</taxon>
    </lineage>
</organism>
<proteinExistence type="predicted"/>
<feature type="domain" description="SWIM-type" evidence="2">
    <location>
        <begin position="287"/>
        <end position="320"/>
    </location>
</feature>
<evidence type="ECO:0000259" key="2">
    <source>
        <dbReference type="PROSITE" id="PS50966"/>
    </source>
</evidence>
<evidence type="ECO:0000313" key="3">
    <source>
        <dbReference type="EMBL" id="KAF0702142.1"/>
    </source>
</evidence>
<keyword evidence="1" id="KW-0862">Zinc</keyword>
<protein>
    <recommendedName>
        <fullName evidence="2">SWIM-type domain-containing protein</fullName>
    </recommendedName>
</protein>
<dbReference type="AlphaFoldDB" id="A0A6A4YUB3"/>
<evidence type="ECO:0000256" key="1">
    <source>
        <dbReference type="PROSITE-ProRule" id="PRU00325"/>
    </source>
</evidence>
<dbReference type="PROSITE" id="PS50966">
    <property type="entry name" value="ZF_SWIM"/>
    <property type="match status" value="1"/>
</dbReference>
<dbReference type="VEuPathDB" id="FungiDB:H257_13398"/>
<dbReference type="InterPro" id="IPR007527">
    <property type="entry name" value="Znf_SWIM"/>
</dbReference>
<dbReference type="EMBL" id="VJMI01021273">
    <property type="protein sequence ID" value="KAF0702142.1"/>
    <property type="molecule type" value="Genomic_DNA"/>
</dbReference>
<dbReference type="GO" id="GO:0008270">
    <property type="term" value="F:zinc ion binding"/>
    <property type="evidence" value="ECO:0007669"/>
    <property type="project" value="UniProtKB-KW"/>
</dbReference>
<keyword evidence="1" id="KW-0479">Metal-binding</keyword>